<dbReference type="PANTHER" id="PTHR23028:SF53">
    <property type="entry name" value="ACYL_TRANSF_3 DOMAIN-CONTAINING PROTEIN"/>
    <property type="match status" value="1"/>
</dbReference>
<proteinExistence type="predicted"/>
<feature type="transmembrane region" description="Helical" evidence="9">
    <location>
        <begin position="329"/>
        <end position="352"/>
    </location>
</feature>
<evidence type="ECO:0000256" key="1">
    <source>
        <dbReference type="ARBA" id="ARBA00004651"/>
    </source>
</evidence>
<name>A0A543KJL6_9MICO</name>
<feature type="transmembrane region" description="Helical" evidence="9">
    <location>
        <begin position="453"/>
        <end position="472"/>
    </location>
</feature>
<evidence type="ECO:0000256" key="2">
    <source>
        <dbReference type="ARBA" id="ARBA00022475"/>
    </source>
</evidence>
<gene>
    <name evidence="11" type="ORF">FB476_0064</name>
</gene>
<dbReference type="Pfam" id="PF01757">
    <property type="entry name" value="Acyl_transf_3"/>
    <property type="match status" value="1"/>
</dbReference>
<feature type="region of interest" description="Disordered" evidence="8">
    <location>
        <begin position="490"/>
        <end position="594"/>
    </location>
</feature>
<keyword evidence="5 9" id="KW-1133">Transmembrane helix</keyword>
<evidence type="ECO:0000313" key="11">
    <source>
        <dbReference type="EMBL" id="TQM95226.1"/>
    </source>
</evidence>
<dbReference type="PANTHER" id="PTHR23028">
    <property type="entry name" value="ACETYLTRANSFERASE"/>
    <property type="match status" value="1"/>
</dbReference>
<dbReference type="SUPFAM" id="SSF52266">
    <property type="entry name" value="SGNH hydrolase"/>
    <property type="match status" value="1"/>
</dbReference>
<dbReference type="Proteomes" id="UP000315133">
    <property type="component" value="Unassembled WGS sequence"/>
</dbReference>
<feature type="compositionally biased region" description="Low complexity" evidence="8">
    <location>
        <begin position="35"/>
        <end position="51"/>
    </location>
</feature>
<feature type="transmembrane region" description="Helical" evidence="9">
    <location>
        <begin position="399"/>
        <end position="421"/>
    </location>
</feature>
<feature type="transmembrane region" description="Helical" evidence="9">
    <location>
        <begin position="216"/>
        <end position="232"/>
    </location>
</feature>
<reference evidence="11 12" key="1">
    <citation type="submission" date="2019-06" db="EMBL/GenBank/DDBJ databases">
        <title>Sequencing the genomes of 1000 actinobacteria strains.</title>
        <authorList>
            <person name="Klenk H.-P."/>
        </authorList>
    </citation>
    <scope>NUCLEOTIDE SEQUENCE [LARGE SCALE GENOMIC DNA]</scope>
    <source>
        <strain evidence="11 12">DSM 12362</strain>
    </source>
</reference>
<dbReference type="GO" id="GO:0016747">
    <property type="term" value="F:acyltransferase activity, transferring groups other than amino-acyl groups"/>
    <property type="evidence" value="ECO:0007669"/>
    <property type="project" value="InterPro"/>
</dbReference>
<keyword evidence="6 9" id="KW-0472">Membrane</keyword>
<dbReference type="AlphaFoldDB" id="A0A543KJL6"/>
<dbReference type="InterPro" id="IPR036514">
    <property type="entry name" value="SGNH_hydro_sf"/>
</dbReference>
<feature type="transmembrane region" description="Helical" evidence="9">
    <location>
        <begin position="373"/>
        <end position="393"/>
    </location>
</feature>
<feature type="transmembrane region" description="Helical" evidence="9">
    <location>
        <begin position="304"/>
        <end position="323"/>
    </location>
</feature>
<feature type="transmembrane region" description="Helical" evidence="9">
    <location>
        <begin position="146"/>
        <end position="165"/>
    </location>
</feature>
<evidence type="ECO:0000256" key="8">
    <source>
        <dbReference type="SAM" id="MobiDB-lite"/>
    </source>
</evidence>
<evidence type="ECO:0000256" key="3">
    <source>
        <dbReference type="ARBA" id="ARBA00022679"/>
    </source>
</evidence>
<feature type="transmembrane region" description="Helical" evidence="9">
    <location>
        <begin position="272"/>
        <end position="292"/>
    </location>
</feature>
<keyword evidence="7" id="KW-0012">Acyltransferase</keyword>
<keyword evidence="12" id="KW-1185">Reference proteome</keyword>
<evidence type="ECO:0000259" key="10">
    <source>
        <dbReference type="Pfam" id="PF01757"/>
    </source>
</evidence>
<organism evidence="11 12">
    <name type="scientific">Ornithinimicrobium humiphilum</name>
    <dbReference type="NCBI Taxonomy" id="125288"/>
    <lineage>
        <taxon>Bacteria</taxon>
        <taxon>Bacillati</taxon>
        <taxon>Actinomycetota</taxon>
        <taxon>Actinomycetes</taxon>
        <taxon>Micrococcales</taxon>
        <taxon>Ornithinimicrobiaceae</taxon>
        <taxon>Ornithinimicrobium</taxon>
    </lineage>
</organism>
<feature type="transmembrane region" description="Helical" evidence="9">
    <location>
        <begin position="104"/>
        <end position="125"/>
    </location>
</feature>
<comment type="subcellular location">
    <subcellularLocation>
        <location evidence="1">Cell membrane</location>
        <topology evidence="1">Multi-pass membrane protein</topology>
    </subcellularLocation>
</comment>
<feature type="compositionally biased region" description="Low complexity" evidence="8">
    <location>
        <begin position="1"/>
        <end position="14"/>
    </location>
</feature>
<dbReference type="GO" id="GO:0005886">
    <property type="term" value="C:plasma membrane"/>
    <property type="evidence" value="ECO:0007669"/>
    <property type="project" value="UniProtKB-SubCell"/>
</dbReference>
<feature type="domain" description="Acyltransferase 3" evidence="10">
    <location>
        <begin position="79"/>
        <end position="414"/>
    </location>
</feature>
<evidence type="ECO:0000256" key="9">
    <source>
        <dbReference type="SAM" id="Phobius"/>
    </source>
</evidence>
<protein>
    <submittedName>
        <fullName evidence="11">Peptidoglycan/LPS O-acetylase OafA/YrhL</fullName>
    </submittedName>
</protein>
<sequence length="758" mass="79664">MSVLPSDDPAAPAAPVRPRPRPSSGPGTEQGLLAPGRSRTTGTPPSSPRSSDLLVREQPAPRRGGRGPRGVAPRPGTIPGLDGLRAIAIVAVLVYHFLPAALPGGYLGVDVFFVVSGFLITTLLLRELDQHGRIDLPAFWKRRARRLLPALAVVVLVSVTAARMVGGDLLVGIGRQTLGALTFTTNWLEIAAGASYFHTTSPILFVNFWSLAVEEQFYLLWPLTLVLALALTRTTRQRLIAVGGIGVASAIAMATLYTPGTDATRVYYGTDTHLMGLMAGAALALAWADPAHRAGLRTRVWRRWRWAAVLGSLVVLGSLMRWMGESSPLTFRGGILLASLATVVLIAALLESPSPWRRAMDLAPLRWIGERSYGIYLWHWPVLILLGAVVPHAEGTLKGWAVLGAALLTTLLLSELSLRVVERPVRRHGLRACLRGLVAWLRTPWQVSRTPRIVACVVAAMVVLTGVALATAPEKSSTQQQIEDTEARLNGSAAGGPATGREGTDPGTPADAGSAAAVQDGTEAAGAGVGLGSGTEEAAGPEDATQAGGAADAEGDTAEKPADDAAAEEKDAEAAPAGSTEVNGSPFTPDADGLLVPAGETLTAIGDSLVVTSADGLTYRFPGINYVAKSNRQWRDAPPIIEQALAEGSVRDNVVLHLGTNAGVDEQGLRDALDAFGPERNVVVMNLYVRATFTADSNATIAKVVADYPNAVVGDWNGTISQQPGVLQADNVHPDMDGMHVYAAVVARAFDELARRAG</sequence>
<evidence type="ECO:0000256" key="6">
    <source>
        <dbReference type="ARBA" id="ARBA00023136"/>
    </source>
</evidence>
<dbReference type="InterPro" id="IPR002656">
    <property type="entry name" value="Acyl_transf_3_dom"/>
</dbReference>
<evidence type="ECO:0000313" key="12">
    <source>
        <dbReference type="Proteomes" id="UP000315133"/>
    </source>
</evidence>
<feature type="region of interest" description="Disordered" evidence="8">
    <location>
        <begin position="1"/>
        <end position="76"/>
    </location>
</feature>
<keyword evidence="2" id="KW-1003">Cell membrane</keyword>
<feature type="transmembrane region" description="Helical" evidence="9">
    <location>
        <begin position="239"/>
        <end position="260"/>
    </location>
</feature>
<dbReference type="InterPro" id="IPR050879">
    <property type="entry name" value="Acyltransferase_3"/>
</dbReference>
<evidence type="ECO:0000256" key="4">
    <source>
        <dbReference type="ARBA" id="ARBA00022692"/>
    </source>
</evidence>
<dbReference type="EMBL" id="VFPU01000001">
    <property type="protein sequence ID" value="TQM95226.1"/>
    <property type="molecule type" value="Genomic_DNA"/>
</dbReference>
<feature type="compositionally biased region" description="Low complexity" evidence="8">
    <location>
        <begin position="542"/>
        <end position="552"/>
    </location>
</feature>
<dbReference type="Gene3D" id="3.40.50.1110">
    <property type="entry name" value="SGNH hydrolase"/>
    <property type="match status" value="1"/>
</dbReference>
<keyword evidence="3" id="KW-0808">Transferase</keyword>
<evidence type="ECO:0000256" key="7">
    <source>
        <dbReference type="ARBA" id="ARBA00023315"/>
    </source>
</evidence>
<dbReference type="RefSeq" id="WP_238329484.1">
    <property type="nucleotide sequence ID" value="NZ_BAAAIL010000003.1"/>
</dbReference>
<accession>A0A543KJL6</accession>
<dbReference type="GO" id="GO:0009103">
    <property type="term" value="P:lipopolysaccharide biosynthetic process"/>
    <property type="evidence" value="ECO:0007669"/>
    <property type="project" value="TreeGrafter"/>
</dbReference>
<keyword evidence="4 9" id="KW-0812">Transmembrane</keyword>
<comment type="caution">
    <text evidence="11">The sequence shown here is derived from an EMBL/GenBank/DDBJ whole genome shotgun (WGS) entry which is preliminary data.</text>
</comment>
<feature type="compositionally biased region" description="Basic and acidic residues" evidence="8">
    <location>
        <begin position="557"/>
        <end position="573"/>
    </location>
</feature>
<evidence type="ECO:0000256" key="5">
    <source>
        <dbReference type="ARBA" id="ARBA00022989"/>
    </source>
</evidence>